<feature type="region of interest" description="Disordered" evidence="1">
    <location>
        <begin position="26"/>
        <end position="51"/>
    </location>
</feature>
<proteinExistence type="predicted"/>
<gene>
    <name evidence="2" type="ORF">ACFFR3_35195</name>
</gene>
<organism evidence="2 3">
    <name type="scientific">Nonomuraea salmonea</name>
    <dbReference type="NCBI Taxonomy" id="46181"/>
    <lineage>
        <taxon>Bacteria</taxon>
        <taxon>Bacillati</taxon>
        <taxon>Actinomycetota</taxon>
        <taxon>Actinomycetes</taxon>
        <taxon>Streptosporangiales</taxon>
        <taxon>Streptosporangiaceae</taxon>
        <taxon>Nonomuraea</taxon>
    </lineage>
</organism>
<dbReference type="RefSeq" id="WP_379484556.1">
    <property type="nucleotide sequence ID" value="NZ_JBHMCF010000040.1"/>
</dbReference>
<name>A0ABV5NWS0_9ACTN</name>
<dbReference type="EMBL" id="JBHMCF010000040">
    <property type="protein sequence ID" value="MFB9474769.1"/>
    <property type="molecule type" value="Genomic_DNA"/>
</dbReference>
<comment type="caution">
    <text evidence="2">The sequence shown here is derived from an EMBL/GenBank/DDBJ whole genome shotgun (WGS) entry which is preliminary data.</text>
</comment>
<protein>
    <submittedName>
        <fullName evidence="2">Uncharacterized protein</fullName>
    </submittedName>
</protein>
<dbReference type="Proteomes" id="UP001589568">
    <property type="component" value="Unassembled WGS sequence"/>
</dbReference>
<evidence type="ECO:0000313" key="2">
    <source>
        <dbReference type="EMBL" id="MFB9474769.1"/>
    </source>
</evidence>
<sequence length="51" mass="5792">MHHLHEFLPLAVAAINLITALINQRPARRRAEQPGRLASANQDIPNNTKRR</sequence>
<reference evidence="2 3" key="1">
    <citation type="submission" date="2024-09" db="EMBL/GenBank/DDBJ databases">
        <authorList>
            <person name="Sun Q."/>
            <person name="Mori K."/>
        </authorList>
    </citation>
    <scope>NUCLEOTIDE SEQUENCE [LARGE SCALE GENOMIC DNA]</scope>
    <source>
        <strain evidence="2 3">JCM 3324</strain>
    </source>
</reference>
<keyword evidence="3" id="KW-1185">Reference proteome</keyword>
<evidence type="ECO:0000256" key="1">
    <source>
        <dbReference type="SAM" id="MobiDB-lite"/>
    </source>
</evidence>
<accession>A0ABV5NWS0</accession>
<evidence type="ECO:0000313" key="3">
    <source>
        <dbReference type="Proteomes" id="UP001589568"/>
    </source>
</evidence>
<feature type="compositionally biased region" description="Polar residues" evidence="1">
    <location>
        <begin position="39"/>
        <end position="51"/>
    </location>
</feature>